<sequence length="460" mass="50812">MILTGSDHFLSGSVGVTAFLGAVAGFVTLLLVLFLYLIRKWTFTPVSQTVFGGICVPLNDTNCSDFTTPPITKNLDKIFTFLDPETSSDSEEDAFRRLQNSHSTHPPNILTIQTEDGPTFVDAGNTSNNCNEEHPSDQQECVVEVGSSNILMETPESDKVIEELCSPSSEIAPTLAGIGGSQVRLVLLPSKKQRRKTRVRQGSSPQYMESFLLPRVNPEDVNAMGVRLRVYLWGGRMRRERLLGEARVCFDQINLQLETTLCLPLQPPPSSPVQEWGTTTSLTRSDSTGSQQSVQSYASPTIPPYGSSMKGGSIAEILIGLAYNGTTGRLSVEIIKGSHFRGGGGNDTKPPDTYVKLTLVDSNSHEMGRCKTGLRRAQPNPLYKETFIFQVALFQLGDVTLFVSVYNRRRSAMGKKGREMIGWLCLGLNSSGPEELQHWNEMRIARQPTQVQRWHSLLRP</sequence>
<dbReference type="InterPro" id="IPR000008">
    <property type="entry name" value="C2_dom"/>
</dbReference>
<dbReference type="GO" id="GO:0005543">
    <property type="term" value="F:phospholipid binding"/>
    <property type="evidence" value="ECO:0007669"/>
    <property type="project" value="TreeGrafter"/>
</dbReference>
<evidence type="ECO:0000256" key="2">
    <source>
        <dbReference type="SAM" id="Phobius"/>
    </source>
</evidence>
<feature type="domain" description="C2" evidence="3">
    <location>
        <begin position="313"/>
        <end position="455"/>
    </location>
</feature>
<dbReference type="SMART" id="SM00239">
    <property type="entry name" value="C2"/>
    <property type="match status" value="2"/>
</dbReference>
<comment type="caution">
    <text evidence="4">The sequence shown here is derived from an EMBL/GenBank/DDBJ whole genome shotgun (WGS) entry which is preliminary data.</text>
</comment>
<dbReference type="Pfam" id="PF00168">
    <property type="entry name" value="C2"/>
    <property type="match status" value="2"/>
</dbReference>
<dbReference type="PROSITE" id="PS50004">
    <property type="entry name" value="C2"/>
    <property type="match status" value="2"/>
</dbReference>
<dbReference type="AlphaFoldDB" id="A0A8J5R238"/>
<reference evidence="4" key="1">
    <citation type="submission" date="2020-03" db="EMBL/GenBank/DDBJ databases">
        <authorList>
            <person name="Chebbi M.A."/>
            <person name="Drezen J.M."/>
        </authorList>
    </citation>
    <scope>NUCLEOTIDE SEQUENCE</scope>
    <source>
        <tissue evidence="4">Whole body</tissue>
    </source>
</reference>
<feature type="region of interest" description="Disordered" evidence="1">
    <location>
        <begin position="266"/>
        <end position="298"/>
    </location>
</feature>
<keyword evidence="2" id="KW-0812">Transmembrane</keyword>
<feature type="compositionally biased region" description="Polar residues" evidence="1">
    <location>
        <begin position="276"/>
        <end position="298"/>
    </location>
</feature>
<dbReference type="EMBL" id="JAAOIC020000048">
    <property type="protein sequence ID" value="KAG8036353.1"/>
    <property type="molecule type" value="Genomic_DNA"/>
</dbReference>
<dbReference type="InterPro" id="IPR043541">
    <property type="entry name" value="SYT14/14L/16"/>
</dbReference>
<accession>A0A8J5R238</accession>
<evidence type="ECO:0000313" key="5">
    <source>
        <dbReference type="Proteomes" id="UP000729913"/>
    </source>
</evidence>
<evidence type="ECO:0000313" key="4">
    <source>
        <dbReference type="EMBL" id="KAG8036353.1"/>
    </source>
</evidence>
<dbReference type="CDD" id="cd08408">
    <property type="entry name" value="C2B_Synaptotagmin-14_16"/>
    <property type="match status" value="1"/>
</dbReference>
<gene>
    <name evidence="4" type="ORF">G9C98_003675</name>
</gene>
<organism evidence="4 5">
    <name type="scientific">Cotesia typhae</name>
    <dbReference type="NCBI Taxonomy" id="2053667"/>
    <lineage>
        <taxon>Eukaryota</taxon>
        <taxon>Metazoa</taxon>
        <taxon>Ecdysozoa</taxon>
        <taxon>Arthropoda</taxon>
        <taxon>Hexapoda</taxon>
        <taxon>Insecta</taxon>
        <taxon>Pterygota</taxon>
        <taxon>Neoptera</taxon>
        <taxon>Endopterygota</taxon>
        <taxon>Hymenoptera</taxon>
        <taxon>Apocrita</taxon>
        <taxon>Ichneumonoidea</taxon>
        <taxon>Braconidae</taxon>
        <taxon>Microgastrinae</taxon>
        <taxon>Cotesia</taxon>
    </lineage>
</organism>
<evidence type="ECO:0000256" key="1">
    <source>
        <dbReference type="SAM" id="MobiDB-lite"/>
    </source>
</evidence>
<name>A0A8J5R238_9HYME</name>
<protein>
    <recommendedName>
        <fullName evidence="3">C2 domain-containing protein</fullName>
    </recommendedName>
</protein>
<evidence type="ECO:0000259" key="3">
    <source>
        <dbReference type="PROSITE" id="PS50004"/>
    </source>
</evidence>
<dbReference type="Proteomes" id="UP000729913">
    <property type="component" value="Unassembled WGS sequence"/>
</dbReference>
<dbReference type="PANTHER" id="PTHR46129:SF2">
    <property type="entry name" value="SYNAPTOTAGMIN 14, ISOFORM D"/>
    <property type="match status" value="1"/>
</dbReference>
<dbReference type="PANTHER" id="PTHR46129">
    <property type="entry name" value="SYNAPTOTAGMIN 14, ISOFORM D"/>
    <property type="match status" value="1"/>
</dbReference>
<keyword evidence="2" id="KW-1133">Transmembrane helix</keyword>
<feature type="domain" description="C2" evidence="3">
    <location>
        <begin position="122"/>
        <end position="263"/>
    </location>
</feature>
<keyword evidence="5" id="KW-1185">Reference proteome</keyword>
<feature type="transmembrane region" description="Helical" evidence="2">
    <location>
        <begin position="12"/>
        <end position="38"/>
    </location>
</feature>
<dbReference type="OrthoDB" id="5978493at2759"/>
<proteinExistence type="predicted"/>
<keyword evidence="2" id="KW-0472">Membrane</keyword>
<reference evidence="4" key="2">
    <citation type="submission" date="2021-04" db="EMBL/GenBank/DDBJ databases">
        <title>Genome-wide patterns of bracovirus chromosomal integration into multiple host tissues during parasitism.</title>
        <authorList>
            <person name="Chebbi M.A.C."/>
        </authorList>
    </citation>
    <scope>NUCLEOTIDE SEQUENCE</scope>
    <source>
        <tissue evidence="4">Whole body</tissue>
    </source>
</reference>